<keyword evidence="6 9" id="KW-1133">Transmembrane helix</keyword>
<feature type="transmembrane region" description="Helical" evidence="9">
    <location>
        <begin position="226"/>
        <end position="257"/>
    </location>
</feature>
<feature type="transmembrane region" description="Helical" evidence="9">
    <location>
        <begin position="141"/>
        <end position="164"/>
    </location>
</feature>
<evidence type="ECO:0000256" key="8">
    <source>
        <dbReference type="ARBA" id="ARBA00037998"/>
    </source>
</evidence>
<evidence type="ECO:0000256" key="1">
    <source>
        <dbReference type="ARBA" id="ARBA00004651"/>
    </source>
</evidence>
<keyword evidence="11" id="KW-1185">Reference proteome</keyword>
<keyword evidence="5" id="KW-0029">Amino-acid transport</keyword>
<name>A0A8J7R0P9_9HYPH</name>
<dbReference type="RefSeq" id="WP_209336409.1">
    <property type="nucleotide sequence ID" value="NZ_JAGIYY010000007.1"/>
</dbReference>
<dbReference type="GO" id="GO:0006865">
    <property type="term" value="P:amino acid transport"/>
    <property type="evidence" value="ECO:0007669"/>
    <property type="project" value="UniProtKB-KW"/>
</dbReference>
<evidence type="ECO:0000256" key="5">
    <source>
        <dbReference type="ARBA" id="ARBA00022970"/>
    </source>
</evidence>
<evidence type="ECO:0000313" key="10">
    <source>
        <dbReference type="EMBL" id="MBP0440378.1"/>
    </source>
</evidence>
<keyword evidence="2" id="KW-0813">Transport</keyword>
<organism evidence="10 11">
    <name type="scientific">Tianweitania sediminis</name>
    <dbReference type="NCBI Taxonomy" id="1502156"/>
    <lineage>
        <taxon>Bacteria</taxon>
        <taxon>Pseudomonadati</taxon>
        <taxon>Pseudomonadota</taxon>
        <taxon>Alphaproteobacteria</taxon>
        <taxon>Hyphomicrobiales</taxon>
        <taxon>Phyllobacteriaceae</taxon>
        <taxon>Tianweitania</taxon>
    </lineage>
</organism>
<dbReference type="CDD" id="cd06582">
    <property type="entry name" value="TM_PBP1_LivH_like"/>
    <property type="match status" value="1"/>
</dbReference>
<dbReference type="AlphaFoldDB" id="A0A8J7R0P9"/>
<dbReference type="PANTHER" id="PTHR11795:SF445">
    <property type="entry name" value="AMINO ACID ABC TRANSPORTER PERMEASE PROTEIN"/>
    <property type="match status" value="1"/>
</dbReference>
<proteinExistence type="inferred from homology"/>
<dbReference type="GO" id="GO:0022857">
    <property type="term" value="F:transmembrane transporter activity"/>
    <property type="evidence" value="ECO:0007669"/>
    <property type="project" value="InterPro"/>
</dbReference>
<feature type="transmembrane region" description="Helical" evidence="9">
    <location>
        <begin position="37"/>
        <end position="54"/>
    </location>
</feature>
<evidence type="ECO:0000256" key="4">
    <source>
        <dbReference type="ARBA" id="ARBA00022692"/>
    </source>
</evidence>
<dbReference type="GO" id="GO:0005886">
    <property type="term" value="C:plasma membrane"/>
    <property type="evidence" value="ECO:0007669"/>
    <property type="project" value="UniProtKB-SubCell"/>
</dbReference>
<keyword evidence="3" id="KW-1003">Cell membrane</keyword>
<protein>
    <submittedName>
        <fullName evidence="10">Branched-chain amino acid ABC transporter permease</fullName>
    </submittedName>
</protein>
<comment type="subcellular location">
    <subcellularLocation>
        <location evidence="1">Cell membrane</location>
        <topology evidence="1">Multi-pass membrane protein</topology>
    </subcellularLocation>
</comment>
<evidence type="ECO:0000256" key="2">
    <source>
        <dbReference type="ARBA" id="ARBA00022448"/>
    </source>
</evidence>
<feature type="transmembrane region" description="Helical" evidence="9">
    <location>
        <begin position="6"/>
        <end position="30"/>
    </location>
</feature>
<keyword evidence="7 9" id="KW-0472">Membrane</keyword>
<dbReference type="PANTHER" id="PTHR11795">
    <property type="entry name" value="BRANCHED-CHAIN AMINO ACID TRANSPORT SYSTEM PERMEASE PROTEIN LIVH"/>
    <property type="match status" value="1"/>
</dbReference>
<reference evidence="10" key="1">
    <citation type="submission" date="2021-03" db="EMBL/GenBank/DDBJ databases">
        <title>Genome sequencing and assembly of Tianweitania sediminis.</title>
        <authorList>
            <person name="Chhetri G."/>
        </authorList>
    </citation>
    <scope>NUCLEOTIDE SEQUENCE</scope>
    <source>
        <strain evidence="10">Z8</strain>
    </source>
</reference>
<sequence>MQLFLQALASGLVVGAMYALIAVGFSLVLGTLKVVDFAYGAYVVLAGFITYWASTNIFTGQTVFDAIACIVLAMAVSACLGGFVWGVLLRKLLERDHLPQLVGTIGISVIIGGALLTKFGSDIVLSHFPFAQSTVRLGPTYLSSGRISAGIVGIATLILFMYMLNTRYGQMIRATAADPKGAALVGVRVFRVRIATVSIAAALGGLAGGLLVLFMPLAPADSNKYILIAFFTIAVGGLGSLRGAMIAAFLVALVEIFSQTYMPNMIKNAVPYLFVGLFIAFVPQGLGNLKLNLGLGKRA</sequence>
<comment type="similarity">
    <text evidence="8">Belongs to the binding-protein-dependent transport system permease family. LivHM subfamily.</text>
</comment>
<gene>
    <name evidence="10" type="ORF">J5Y06_17130</name>
</gene>
<evidence type="ECO:0000256" key="7">
    <source>
        <dbReference type="ARBA" id="ARBA00023136"/>
    </source>
</evidence>
<dbReference type="Proteomes" id="UP000666240">
    <property type="component" value="Unassembled WGS sequence"/>
</dbReference>
<feature type="transmembrane region" description="Helical" evidence="9">
    <location>
        <begin position="194"/>
        <end position="214"/>
    </location>
</feature>
<feature type="transmembrane region" description="Helical" evidence="9">
    <location>
        <begin position="269"/>
        <end position="286"/>
    </location>
</feature>
<evidence type="ECO:0000256" key="3">
    <source>
        <dbReference type="ARBA" id="ARBA00022475"/>
    </source>
</evidence>
<comment type="caution">
    <text evidence="10">The sequence shown here is derived from an EMBL/GenBank/DDBJ whole genome shotgun (WGS) entry which is preliminary data.</text>
</comment>
<dbReference type="Pfam" id="PF02653">
    <property type="entry name" value="BPD_transp_2"/>
    <property type="match status" value="1"/>
</dbReference>
<dbReference type="InterPro" id="IPR001851">
    <property type="entry name" value="ABC_transp_permease"/>
</dbReference>
<dbReference type="InterPro" id="IPR052157">
    <property type="entry name" value="BCAA_transport_permease"/>
</dbReference>
<evidence type="ECO:0000313" key="11">
    <source>
        <dbReference type="Proteomes" id="UP000666240"/>
    </source>
</evidence>
<feature type="transmembrane region" description="Helical" evidence="9">
    <location>
        <begin position="66"/>
        <end position="89"/>
    </location>
</feature>
<keyword evidence="4 9" id="KW-0812">Transmembrane</keyword>
<dbReference type="EMBL" id="JAGIYY010000007">
    <property type="protein sequence ID" value="MBP0440378.1"/>
    <property type="molecule type" value="Genomic_DNA"/>
</dbReference>
<evidence type="ECO:0000256" key="9">
    <source>
        <dbReference type="SAM" id="Phobius"/>
    </source>
</evidence>
<accession>A0A8J7R0P9</accession>
<evidence type="ECO:0000256" key="6">
    <source>
        <dbReference type="ARBA" id="ARBA00022989"/>
    </source>
</evidence>
<feature type="transmembrane region" description="Helical" evidence="9">
    <location>
        <begin position="101"/>
        <end position="121"/>
    </location>
</feature>